<dbReference type="Pfam" id="PF00668">
    <property type="entry name" value="Condensation"/>
    <property type="match status" value="3"/>
</dbReference>
<dbReference type="SMART" id="SM00823">
    <property type="entry name" value="PKS_PP"/>
    <property type="match status" value="2"/>
</dbReference>
<dbReference type="InterPro" id="IPR036736">
    <property type="entry name" value="ACP-like_sf"/>
</dbReference>
<dbReference type="RefSeq" id="WP_184978224.1">
    <property type="nucleotide sequence ID" value="NZ_BAAALO010000069.1"/>
</dbReference>
<dbReference type="CDD" id="cd19543">
    <property type="entry name" value="DCL_NRPS"/>
    <property type="match status" value="1"/>
</dbReference>
<dbReference type="InterPro" id="IPR009081">
    <property type="entry name" value="PP-bd_ACP"/>
</dbReference>
<dbReference type="Gene3D" id="3.30.559.10">
    <property type="entry name" value="Chloramphenicol acetyltransferase-like domain"/>
    <property type="match status" value="3"/>
</dbReference>
<dbReference type="Pfam" id="PF00550">
    <property type="entry name" value="PP-binding"/>
    <property type="match status" value="2"/>
</dbReference>
<keyword evidence="8" id="KW-1185">Reference proteome</keyword>
<evidence type="ECO:0000313" key="7">
    <source>
        <dbReference type="EMBL" id="MBB6470934.1"/>
    </source>
</evidence>
<name>A0A7X0IAL5_9ACTN</name>
<dbReference type="PROSITE" id="PS00455">
    <property type="entry name" value="AMP_BINDING"/>
    <property type="match status" value="1"/>
</dbReference>
<evidence type="ECO:0000256" key="5">
    <source>
        <dbReference type="SAM" id="MobiDB-lite"/>
    </source>
</evidence>
<dbReference type="EMBL" id="JACHIU010000001">
    <property type="protein sequence ID" value="MBB6470934.1"/>
    <property type="molecule type" value="Genomic_DNA"/>
</dbReference>
<feature type="region of interest" description="Disordered" evidence="5">
    <location>
        <begin position="451"/>
        <end position="470"/>
    </location>
</feature>
<dbReference type="FunFam" id="1.10.1200.10:FF:000016">
    <property type="entry name" value="Non-ribosomal peptide synthase"/>
    <property type="match status" value="1"/>
</dbReference>
<dbReference type="GO" id="GO:0044550">
    <property type="term" value="P:secondary metabolite biosynthetic process"/>
    <property type="evidence" value="ECO:0007669"/>
    <property type="project" value="TreeGrafter"/>
</dbReference>
<keyword evidence="4" id="KW-0175">Coiled coil</keyword>
<feature type="coiled-coil region" evidence="4">
    <location>
        <begin position="548"/>
        <end position="575"/>
    </location>
</feature>
<dbReference type="Gene3D" id="3.40.50.980">
    <property type="match status" value="2"/>
</dbReference>
<evidence type="ECO:0000259" key="6">
    <source>
        <dbReference type="PROSITE" id="PS50075"/>
    </source>
</evidence>
<dbReference type="FunFam" id="3.40.50.980:FF:000002">
    <property type="entry name" value="Enterobactin synthetase component F"/>
    <property type="match status" value="1"/>
</dbReference>
<dbReference type="SUPFAM" id="SSF52777">
    <property type="entry name" value="CoA-dependent acyltransferases"/>
    <property type="match status" value="6"/>
</dbReference>
<dbReference type="FunFam" id="3.40.50.12780:FF:000012">
    <property type="entry name" value="Non-ribosomal peptide synthetase"/>
    <property type="match status" value="1"/>
</dbReference>
<dbReference type="PANTHER" id="PTHR45527:SF1">
    <property type="entry name" value="FATTY ACID SYNTHASE"/>
    <property type="match status" value="1"/>
</dbReference>
<feature type="domain" description="Carrier" evidence="6">
    <location>
        <begin position="1541"/>
        <end position="1616"/>
    </location>
</feature>
<keyword evidence="2" id="KW-0596">Phosphopantetheine</keyword>
<comment type="caution">
    <text evidence="7">The sequence shown here is derived from an EMBL/GenBank/DDBJ whole genome shotgun (WGS) entry which is preliminary data.</text>
</comment>
<dbReference type="InterPro" id="IPR006162">
    <property type="entry name" value="Ppantetheine_attach_site"/>
</dbReference>
<dbReference type="Gene3D" id="3.30.300.30">
    <property type="match status" value="1"/>
</dbReference>
<dbReference type="InterPro" id="IPR010071">
    <property type="entry name" value="AA_adenyl_dom"/>
</dbReference>
<dbReference type="GO" id="GO:0005737">
    <property type="term" value="C:cytoplasm"/>
    <property type="evidence" value="ECO:0007669"/>
    <property type="project" value="TreeGrafter"/>
</dbReference>
<dbReference type="SUPFAM" id="SSF47336">
    <property type="entry name" value="ACP-like"/>
    <property type="match status" value="2"/>
</dbReference>
<dbReference type="NCBIfam" id="TIGR01733">
    <property type="entry name" value="AA-adenyl-dom"/>
    <property type="match status" value="1"/>
</dbReference>
<dbReference type="GO" id="GO:0003824">
    <property type="term" value="F:catalytic activity"/>
    <property type="evidence" value="ECO:0007669"/>
    <property type="project" value="InterPro"/>
</dbReference>
<dbReference type="FunFam" id="3.40.50.980:FF:000001">
    <property type="entry name" value="Non-ribosomal peptide synthetase"/>
    <property type="match status" value="1"/>
</dbReference>
<evidence type="ECO:0000256" key="1">
    <source>
        <dbReference type="ARBA" id="ARBA00001957"/>
    </source>
</evidence>
<accession>A0A7X0IAL5</accession>
<comment type="cofactor">
    <cofactor evidence="1">
        <name>pantetheine 4'-phosphate</name>
        <dbReference type="ChEBI" id="CHEBI:47942"/>
    </cofactor>
</comment>
<feature type="domain" description="Carrier" evidence="6">
    <location>
        <begin position="466"/>
        <end position="559"/>
    </location>
</feature>
<sequence>MSSGNVEDIYELSPLQQGMLLHSLHDGAADMYLSQHTYAVEGPLDVDALISGWEAVVAAHPVLRSSFHWEGLDKPLQVAHRDVTLPVHHHDLSDLDEAAQRERLQRLQTEDRAAGFDPAVAPLQRLHVVKLGDRRHTLIWTYHHVLLDGWSIPVVLDEVMAWYRTFAYGAPKPRPAPAYRDYIAWLQRQDLREARDLWAKALAGVRPTIVSRFDPADPASGTGAVERRIVGLPEKLADGLRDAAARHRVTLSTMVQAVWAVVVRSYTGQPEVTFGCATSGRPPELPQIERMVGLFANTLPLRVPVPDAGDLGAWLRELQNTYAAMRRYEYAPLADIKKWADAPGQQLFDSLLVLENYSLAIDAGAGDAAADDDQLAFRVDTLYDKIDLPLTLTVAPAPVSEMQLLIHRDRFAPGFIDDLLARLHATMEAIITADRVEPVVSVNGPLPVPPAEPVAAMRQRSSAPEPPATPQEEAIAAVYQEILGLADVDVTASFFELGGDSFDAVRAAGRIEGAGVATLAANPSVRELARALSPELSPEGDEEPGTELDDEIAELERLLAAKRAAKERKPAAKERKPAPLVPVARDQALPCTQQQEGLWFMHRLDPASPTYHIPFALRLRGPLDVPSLERVLLALVTRHEALRTRFVEVDGLPRQVIDPPPAAFPLPVTEMSAGALPRWAAGEAHRPFDLAAGPLFRAALARVGPDDHAVVLVVHHIVADGWSAKILADELGVLYAAERGMPGTELPEITLQPGDHAVWQRARLDGAETGRQMEYWREALAGLPTLDFPADRQRPAQPTGAGTVAGRELPAAVATAARAYALTNRVSYLAVLQAALLTVLHRYTGQEDLVIGSIFSGRNRPEIEPVVGFFANTVVLRTDLSGGPTFAEVVRRCNETVLNATERQDIPFALIVDALQPERVAGRNPLFQISLSLQPAGAQAGLSLGDVRAEAIEVVDDYARFDMLINVGDAGGRSELMVEYSTELFDADRIERLLDHYVAALANGLAEPGVAAGEIDIMPAAEHHQVVQGWNDTAGGPPVELIHRMAGRAAAATPDAVAVVDHDGTEWSYRRLDEAANRLAHRLRRHGVGPGDPVGVCLYRGADMVVALLAALKAGGAYLPLEPDLPQERLAFMLADAAPPVVVTHAAYASAFPAAIALDTERDALAAEPSDPPDGDVTVDSPAYVLYTSGSTGTPKGVLVPHRGVHKQLAWMQDTYRLEPRDRVLQKTPYSFDVSVWEFFWPLAYGATIVVAAPGGHRDPAYLHDLIGRERVTIVHFVPSMLLAFLDAVQDGLDPGALRDLRLVFASGEALPPVAARRFLAVWPHVELHNLYGPTEASIDVTSWRCEPDAVVVPIGPPITNMRTYILDDGLRPVPIGVAGQLFIGGPVALGYVNRRGLTAERFLADPYAGPGARMYASGDVCRWRSDGVIEYLGRADRQVKLRGQRIELGEIEHVLARHPAVRHCAVLLRDDSYLAAYVVAEPGHADPGPAELSEYLAPRLPTYMIPTAWVPLPELPVTRNGKLDVAALPAVVSAAAEYVAPRTATEKWLAATWQELLGVDRVGVHDDFFDIGGNSLHGTQLIARIRDGLSIELEPRHLFTSRVLEQLAARLDETGSSGAETPIEPVTGESALPCTHQQEGLWFMHRLDPSSPTYNIPYALGLRGPLDVPSLERALLALVARHEALRTRFVEDGGLPFQVIDPPPAAYSLPVTEMSAGDVESWATEIIGRPFDLAAGPLLRAALARLAPDHHVLVLTVHHIIADGWSGKILAEELALLYSGDHAALPELRLRPVDHAVWQRDRLDGAELDRQTAYWREALAGLPTLDFPADRQRPARPTGAGAVVSRRVPAETTAAARAYALTHRVSYLAVLQAALLTVLHRYTGQEDLVIGSVFSGRTRPEIEPVVGFFANTVVLRTDLSGEPTFAEVVRRSHETVLNATERQDIPFALIVDAVQPQRVAGRNPLFQIALTLQPANTQPGLRLGAVRTEPVELGGGNARFDIAIDAIDNADGLDLVVEYSTELFDADRMERLLDHYVAALTNGLAGPDEVAEDIDIMSTTERHQVLHAWSSTAAGSEGGR</sequence>
<evidence type="ECO:0000256" key="4">
    <source>
        <dbReference type="SAM" id="Coils"/>
    </source>
</evidence>
<proteinExistence type="predicted"/>
<dbReference type="PROSITE" id="PS00012">
    <property type="entry name" value="PHOSPHOPANTETHEINE"/>
    <property type="match status" value="1"/>
</dbReference>
<dbReference type="Proteomes" id="UP000555564">
    <property type="component" value="Unassembled WGS sequence"/>
</dbReference>
<dbReference type="GO" id="GO:0072330">
    <property type="term" value="P:monocarboxylic acid biosynthetic process"/>
    <property type="evidence" value="ECO:0007669"/>
    <property type="project" value="UniProtKB-ARBA"/>
</dbReference>
<dbReference type="PANTHER" id="PTHR45527">
    <property type="entry name" value="NONRIBOSOMAL PEPTIDE SYNTHETASE"/>
    <property type="match status" value="1"/>
</dbReference>
<evidence type="ECO:0000256" key="3">
    <source>
        <dbReference type="ARBA" id="ARBA00022553"/>
    </source>
</evidence>
<dbReference type="Gene3D" id="3.30.559.30">
    <property type="entry name" value="Nonribosomal peptide synthetase, condensation domain"/>
    <property type="match status" value="3"/>
</dbReference>
<dbReference type="PROSITE" id="PS50075">
    <property type="entry name" value="CARRIER"/>
    <property type="match status" value="2"/>
</dbReference>
<evidence type="ECO:0000313" key="8">
    <source>
        <dbReference type="Proteomes" id="UP000555564"/>
    </source>
</evidence>
<dbReference type="Gene3D" id="1.10.1200.10">
    <property type="entry name" value="ACP-like"/>
    <property type="match status" value="2"/>
</dbReference>
<gene>
    <name evidence="7" type="ORF">BJ992_000365</name>
</gene>
<dbReference type="GO" id="GO:0031177">
    <property type="term" value="F:phosphopantetheine binding"/>
    <property type="evidence" value="ECO:0007669"/>
    <property type="project" value="InterPro"/>
</dbReference>
<dbReference type="CDD" id="cd17646">
    <property type="entry name" value="A_NRPS_AB3403-like"/>
    <property type="match status" value="1"/>
</dbReference>
<dbReference type="Pfam" id="PF13193">
    <property type="entry name" value="AMP-binding_C"/>
    <property type="match status" value="1"/>
</dbReference>
<dbReference type="InterPro" id="IPR025110">
    <property type="entry name" value="AMP-bd_C"/>
</dbReference>
<protein>
    <submittedName>
        <fullName evidence="7">Amino acid adenylation domain-containing protein</fullName>
    </submittedName>
</protein>
<keyword evidence="3" id="KW-0597">Phosphoprotein</keyword>
<dbReference type="SUPFAM" id="SSF56801">
    <property type="entry name" value="Acetyl-CoA synthetase-like"/>
    <property type="match status" value="1"/>
</dbReference>
<dbReference type="Pfam" id="PF00501">
    <property type="entry name" value="AMP-binding"/>
    <property type="match status" value="1"/>
</dbReference>
<dbReference type="InterPro" id="IPR020806">
    <property type="entry name" value="PKS_PP-bd"/>
</dbReference>
<dbReference type="Gene3D" id="2.30.38.10">
    <property type="entry name" value="Luciferase, Domain 3"/>
    <property type="match status" value="1"/>
</dbReference>
<dbReference type="InterPro" id="IPR045851">
    <property type="entry name" value="AMP-bd_C_sf"/>
</dbReference>
<dbReference type="InterPro" id="IPR020845">
    <property type="entry name" value="AMP-binding_CS"/>
</dbReference>
<dbReference type="CDD" id="cd19531">
    <property type="entry name" value="LCL_NRPS-like"/>
    <property type="match status" value="2"/>
</dbReference>
<evidence type="ECO:0000256" key="2">
    <source>
        <dbReference type="ARBA" id="ARBA00022450"/>
    </source>
</evidence>
<dbReference type="GO" id="GO:0008610">
    <property type="term" value="P:lipid biosynthetic process"/>
    <property type="evidence" value="ECO:0007669"/>
    <property type="project" value="UniProtKB-ARBA"/>
</dbReference>
<dbReference type="InterPro" id="IPR023213">
    <property type="entry name" value="CAT-like_dom_sf"/>
</dbReference>
<reference evidence="7 8" key="1">
    <citation type="submission" date="2020-08" db="EMBL/GenBank/DDBJ databases">
        <title>Sequencing the genomes of 1000 actinobacteria strains.</title>
        <authorList>
            <person name="Klenk H.-P."/>
        </authorList>
    </citation>
    <scope>NUCLEOTIDE SEQUENCE [LARGE SCALE GENOMIC DNA]</scope>
    <source>
        <strain evidence="7 8">DSM 44936</strain>
    </source>
</reference>
<dbReference type="InterPro" id="IPR001242">
    <property type="entry name" value="Condensation_dom"/>
</dbReference>
<organism evidence="7 8">
    <name type="scientific">Sphaerisporangium rubeum</name>
    <dbReference type="NCBI Taxonomy" id="321317"/>
    <lineage>
        <taxon>Bacteria</taxon>
        <taxon>Bacillati</taxon>
        <taxon>Actinomycetota</taxon>
        <taxon>Actinomycetes</taxon>
        <taxon>Streptosporangiales</taxon>
        <taxon>Streptosporangiaceae</taxon>
        <taxon>Sphaerisporangium</taxon>
    </lineage>
</organism>
<dbReference type="InterPro" id="IPR000873">
    <property type="entry name" value="AMP-dep_synth/lig_dom"/>
</dbReference>
<dbReference type="GO" id="GO:0043041">
    <property type="term" value="P:amino acid activation for nonribosomal peptide biosynthetic process"/>
    <property type="evidence" value="ECO:0007669"/>
    <property type="project" value="TreeGrafter"/>
</dbReference>